<dbReference type="SUPFAM" id="SSF160904">
    <property type="entry name" value="Jann2411-like"/>
    <property type="match status" value="1"/>
</dbReference>
<reference evidence="2 3" key="1">
    <citation type="journal article" date="2009" name="Stand. Genomic Sci.">
        <title>Complete genome sequence of Catenulispora acidiphila type strain (ID 139908).</title>
        <authorList>
            <person name="Copeland A."/>
            <person name="Lapidus A."/>
            <person name="Glavina Del Rio T."/>
            <person name="Nolan M."/>
            <person name="Lucas S."/>
            <person name="Chen F."/>
            <person name="Tice H."/>
            <person name="Cheng J.F."/>
            <person name="Bruce D."/>
            <person name="Goodwin L."/>
            <person name="Pitluck S."/>
            <person name="Mikhailova N."/>
            <person name="Pati A."/>
            <person name="Ivanova N."/>
            <person name="Mavromatis K."/>
            <person name="Chen A."/>
            <person name="Palaniappan K."/>
            <person name="Chain P."/>
            <person name="Land M."/>
            <person name="Hauser L."/>
            <person name="Chang Y.J."/>
            <person name="Jeffries C.D."/>
            <person name="Chertkov O."/>
            <person name="Brettin T."/>
            <person name="Detter J.C."/>
            <person name="Han C."/>
            <person name="Ali Z."/>
            <person name="Tindall B.J."/>
            <person name="Goker M."/>
            <person name="Bristow J."/>
            <person name="Eisen J.A."/>
            <person name="Markowitz V."/>
            <person name="Hugenholtz P."/>
            <person name="Kyrpides N.C."/>
            <person name="Klenk H.P."/>
        </authorList>
    </citation>
    <scope>NUCLEOTIDE SEQUENCE [LARGE SCALE GENOMIC DNA]</scope>
    <source>
        <strain evidence="3">DSM 44928 / JCM 14897 / NBRC 102108 / NRRL B-24433 / ID139908</strain>
    </source>
</reference>
<dbReference type="STRING" id="479433.Caci_6614"/>
<accession>C7PYH0</accession>
<evidence type="ECO:0000313" key="2">
    <source>
        <dbReference type="EMBL" id="ACU75460.1"/>
    </source>
</evidence>
<dbReference type="Proteomes" id="UP000000851">
    <property type="component" value="Chromosome"/>
</dbReference>
<dbReference type="eggNOG" id="COG5516">
    <property type="taxonomic scope" value="Bacteria"/>
</dbReference>
<gene>
    <name evidence="2" type="ordered locus">Caci_6614</name>
</gene>
<dbReference type="HOGENOM" id="CLU_087298_3_1_11"/>
<keyword evidence="3" id="KW-1185">Reference proteome</keyword>
<dbReference type="PANTHER" id="PTHR35525:SF3">
    <property type="entry name" value="BLL6575 PROTEIN"/>
    <property type="match status" value="1"/>
</dbReference>
<dbReference type="PANTHER" id="PTHR35525">
    <property type="entry name" value="BLL6575 PROTEIN"/>
    <property type="match status" value="1"/>
</dbReference>
<dbReference type="KEGG" id="cai:Caci_6614"/>
<dbReference type="Pfam" id="PF11706">
    <property type="entry name" value="zf-CGNR"/>
    <property type="match status" value="1"/>
</dbReference>
<dbReference type="Gene3D" id="1.10.3300.10">
    <property type="entry name" value="Jann2411-like domain"/>
    <property type="match status" value="1"/>
</dbReference>
<dbReference type="Pfam" id="PF07336">
    <property type="entry name" value="ABATE"/>
    <property type="match status" value="1"/>
</dbReference>
<dbReference type="InParanoid" id="C7PYH0"/>
<dbReference type="EMBL" id="CP001700">
    <property type="protein sequence ID" value="ACU75460.1"/>
    <property type="molecule type" value="Genomic_DNA"/>
</dbReference>
<feature type="domain" description="Zinc finger CGNR" evidence="1">
    <location>
        <begin position="135"/>
        <end position="177"/>
    </location>
</feature>
<organism evidence="2 3">
    <name type="scientific">Catenulispora acidiphila (strain DSM 44928 / JCM 14897 / NBRC 102108 / NRRL B-24433 / ID139908)</name>
    <dbReference type="NCBI Taxonomy" id="479433"/>
    <lineage>
        <taxon>Bacteria</taxon>
        <taxon>Bacillati</taxon>
        <taxon>Actinomycetota</taxon>
        <taxon>Actinomycetes</taxon>
        <taxon>Catenulisporales</taxon>
        <taxon>Catenulisporaceae</taxon>
        <taxon>Catenulispora</taxon>
    </lineage>
</organism>
<proteinExistence type="predicted"/>
<evidence type="ECO:0000313" key="3">
    <source>
        <dbReference type="Proteomes" id="UP000000851"/>
    </source>
</evidence>
<dbReference type="OrthoDB" id="123307at2"/>
<dbReference type="InterPro" id="IPR010852">
    <property type="entry name" value="ABATE"/>
</dbReference>
<dbReference type="RefSeq" id="WP_015795189.1">
    <property type="nucleotide sequence ID" value="NC_013131.1"/>
</dbReference>
<protein>
    <recommendedName>
        <fullName evidence="1">Zinc finger CGNR domain-containing protein</fullName>
    </recommendedName>
</protein>
<dbReference type="InterPro" id="IPR023286">
    <property type="entry name" value="ABATE_dom_sf"/>
</dbReference>
<sequence>MRFEFVAGHVVLDYVATVAERTTTRLERLSTPEDLADWLVKARVVDTPPTAGEADLLAARQLRESLYTLVVSLTGGSALTPAVRETLTRFAAHDGPRLSIDAHGNVHRTGTVTQALALLAQEGLLLARDEQHDSIRWCAAPTCTRPFLDRSHARRRRWCGMSTCGDKAKAAAYRARRANGA</sequence>
<name>C7PYH0_CATAD</name>
<evidence type="ECO:0000259" key="1">
    <source>
        <dbReference type="Pfam" id="PF11706"/>
    </source>
</evidence>
<dbReference type="AlphaFoldDB" id="C7PYH0"/>
<dbReference type="InterPro" id="IPR021005">
    <property type="entry name" value="Znf_CGNR"/>
</dbReference>